<dbReference type="SUPFAM" id="SSF55031">
    <property type="entry name" value="Bacterial exopeptidase dimerisation domain"/>
    <property type="match status" value="1"/>
</dbReference>
<evidence type="ECO:0000313" key="6">
    <source>
        <dbReference type="EMBL" id="KLV01216.1"/>
    </source>
</evidence>
<evidence type="ECO:0000256" key="1">
    <source>
        <dbReference type="ARBA" id="ARBA00022723"/>
    </source>
</evidence>
<dbReference type="Gene3D" id="3.30.70.360">
    <property type="match status" value="1"/>
</dbReference>
<dbReference type="AlphaFoldDB" id="A0A090R3D9"/>
<dbReference type="InterPro" id="IPR011650">
    <property type="entry name" value="Peptidase_M20_dimer"/>
</dbReference>
<dbReference type="InterPro" id="IPR050072">
    <property type="entry name" value="Peptidase_M20A"/>
</dbReference>
<dbReference type="RefSeq" id="WP_047874009.1">
    <property type="nucleotide sequence ID" value="NZ_BMYC01000009.1"/>
</dbReference>
<evidence type="ECO:0000256" key="2">
    <source>
        <dbReference type="ARBA" id="ARBA00022801"/>
    </source>
</evidence>
<reference evidence="6 8" key="2">
    <citation type="submission" date="2015-05" db="EMBL/GenBank/DDBJ databases">
        <title>Photobacterium galathea sp. nov.</title>
        <authorList>
            <person name="Machado H."/>
            <person name="Gram L."/>
        </authorList>
    </citation>
    <scope>NUCLEOTIDE SEQUENCE [LARGE SCALE GENOMIC DNA]</scope>
    <source>
        <strain evidence="6 8">DSM 25995</strain>
    </source>
</reference>
<dbReference type="PATRIC" id="fig|754436.4.peg.1861"/>
<comment type="caution">
    <text evidence="5">The sequence shown here is derived from an EMBL/GenBank/DDBJ whole genome shotgun (WGS) entry which is preliminary data.</text>
</comment>
<dbReference type="STRING" id="754436.JCM19237_5065"/>
<dbReference type="InterPro" id="IPR002933">
    <property type="entry name" value="Peptidase_M20"/>
</dbReference>
<dbReference type="NCBIfam" id="TIGR03526">
    <property type="entry name" value="selenium_YgeY"/>
    <property type="match status" value="1"/>
</dbReference>
<keyword evidence="3" id="KW-0170">Cobalt</keyword>
<accession>A0A090R3D9</accession>
<keyword evidence="2 5" id="KW-0378">Hydrolase</keyword>
<evidence type="ECO:0000313" key="7">
    <source>
        <dbReference type="Proteomes" id="UP000029227"/>
    </source>
</evidence>
<evidence type="ECO:0000259" key="4">
    <source>
        <dbReference type="Pfam" id="PF07687"/>
    </source>
</evidence>
<dbReference type="InterPro" id="IPR036264">
    <property type="entry name" value="Bact_exopeptidase_dim_dom"/>
</dbReference>
<name>A0A090R3D9_9GAMM</name>
<proteinExistence type="predicted"/>
<dbReference type="eggNOG" id="COG0624">
    <property type="taxonomic scope" value="Bacteria"/>
</dbReference>
<gene>
    <name evidence="6" type="ORF">ABT58_08820</name>
    <name evidence="5" type="ORF">JCM19237_5065</name>
</gene>
<organism evidence="5 7">
    <name type="scientific">Photobacterium aphoticum</name>
    <dbReference type="NCBI Taxonomy" id="754436"/>
    <lineage>
        <taxon>Bacteria</taxon>
        <taxon>Pseudomonadati</taxon>
        <taxon>Pseudomonadota</taxon>
        <taxon>Gammaproteobacteria</taxon>
        <taxon>Vibrionales</taxon>
        <taxon>Vibrionaceae</taxon>
        <taxon>Photobacterium</taxon>
    </lineage>
</organism>
<dbReference type="InterPro" id="IPR017706">
    <property type="entry name" value="Peptidase_M20/DapE_YgeY"/>
</dbReference>
<dbReference type="Pfam" id="PF07687">
    <property type="entry name" value="M20_dimer"/>
    <property type="match status" value="1"/>
</dbReference>
<dbReference type="OrthoDB" id="9809784at2"/>
<sequence>MTNPINEYLDSIQGDLIDFTSRLIQCKSLTGDEREAAECVKREMEKLGFDEILVDSFGSVLGRVGHGESVFLYDAHIDIVDAKDEADWTHPPFSGHIEDGVLWGRGSVDTKSSVCAMVYGAHAMKQCGLLEGKTILVSASVMEEDFDGELLYQALKENDLNPNYCIIGEPSSLRLAVGHRGRAMYKVTTTGKSAHGSQPQNGVNAIYKMNQIIANVERQQQEFDQLVDVAEKGSVVLSNIECRTASLNAVPDRCTVYLDRRLALGETEEMVAKEMDRIVEGTDATWEIYDAVGQAYTGKEVVLHTFLPAWETDRAHPLVEAGQVAMKETLQRDGEVFKWEFSTNGFATNDKYQVPTIGIGPGDLRLAHQKDERCDTAEIVAAAKIYAHIACNI</sequence>
<protein>
    <submittedName>
        <fullName evidence="5">Acetylornithine deacetylase</fullName>
        <ecNumber evidence="5">3.5.1.16</ecNumber>
    </submittedName>
</protein>
<dbReference type="EMBL" id="BBMN01000001">
    <property type="protein sequence ID" value="GAL02172.1"/>
    <property type="molecule type" value="Genomic_DNA"/>
</dbReference>
<dbReference type="Pfam" id="PF01546">
    <property type="entry name" value="Peptidase_M20"/>
    <property type="match status" value="1"/>
</dbReference>
<dbReference type="SUPFAM" id="SSF53187">
    <property type="entry name" value="Zn-dependent exopeptidases"/>
    <property type="match status" value="1"/>
</dbReference>
<evidence type="ECO:0000313" key="5">
    <source>
        <dbReference type="EMBL" id="GAL02172.1"/>
    </source>
</evidence>
<dbReference type="EC" id="3.5.1.16" evidence="5"/>
<dbReference type="GO" id="GO:0046872">
    <property type="term" value="F:metal ion binding"/>
    <property type="evidence" value="ECO:0007669"/>
    <property type="project" value="UniProtKB-KW"/>
</dbReference>
<keyword evidence="1" id="KW-0479">Metal-binding</keyword>
<dbReference type="GO" id="GO:0008777">
    <property type="term" value="F:acetylornithine deacetylase activity"/>
    <property type="evidence" value="ECO:0007669"/>
    <property type="project" value="UniProtKB-EC"/>
</dbReference>
<evidence type="ECO:0000256" key="3">
    <source>
        <dbReference type="ARBA" id="ARBA00023285"/>
    </source>
</evidence>
<dbReference type="PANTHER" id="PTHR43808">
    <property type="entry name" value="ACETYLORNITHINE DEACETYLASE"/>
    <property type="match status" value="1"/>
</dbReference>
<dbReference type="Proteomes" id="UP000029227">
    <property type="component" value="Unassembled WGS sequence"/>
</dbReference>
<evidence type="ECO:0000313" key="8">
    <source>
        <dbReference type="Proteomes" id="UP000036426"/>
    </source>
</evidence>
<keyword evidence="8" id="KW-1185">Reference proteome</keyword>
<dbReference type="Proteomes" id="UP000036426">
    <property type="component" value="Unassembled WGS sequence"/>
</dbReference>
<dbReference type="Gene3D" id="3.40.630.10">
    <property type="entry name" value="Zn peptidases"/>
    <property type="match status" value="1"/>
</dbReference>
<dbReference type="EMBL" id="LDOV01000016">
    <property type="protein sequence ID" value="KLV01216.1"/>
    <property type="molecule type" value="Genomic_DNA"/>
</dbReference>
<feature type="domain" description="Peptidase M20 dimerisation" evidence="4">
    <location>
        <begin position="177"/>
        <end position="282"/>
    </location>
</feature>
<reference evidence="5 7" key="1">
    <citation type="journal article" date="2014" name="Genome Announc.">
        <title>Draft Genome Sequences of Two Vibrionaceae Species, Vibrio ponticus C121 and Photobacterium aphoticum C119, Isolated as Coral Reef Microbiota.</title>
        <authorList>
            <person name="Al-saari N."/>
            <person name="Meirelles P.M."/>
            <person name="Mino S."/>
            <person name="Suda W."/>
            <person name="Oshima K."/>
            <person name="Hattori M."/>
            <person name="Ohkuma M."/>
            <person name="Thompson F.L."/>
            <person name="Gomez-Gil B."/>
            <person name="Sawabe T."/>
            <person name="Sawabe T."/>
        </authorList>
    </citation>
    <scope>NUCLEOTIDE SEQUENCE [LARGE SCALE GENOMIC DNA]</scope>
    <source>
        <strain evidence="5 7">JCM 19237</strain>
    </source>
</reference>
<dbReference type="NCBIfam" id="NF009555">
    <property type="entry name" value="PRK13004.1"/>
    <property type="match status" value="1"/>
</dbReference>